<gene>
    <name evidence="2" type="ORF">ODALV1_LOCUS12925</name>
</gene>
<dbReference type="InterPro" id="IPR011333">
    <property type="entry name" value="SKP1/BTB/POZ_sf"/>
</dbReference>
<dbReference type="SMART" id="SM00225">
    <property type="entry name" value="BTB"/>
    <property type="match status" value="1"/>
</dbReference>
<dbReference type="PROSITE" id="PS50097">
    <property type="entry name" value="BTB"/>
    <property type="match status" value="1"/>
</dbReference>
<evidence type="ECO:0000313" key="2">
    <source>
        <dbReference type="EMBL" id="CAL8108256.1"/>
    </source>
</evidence>
<dbReference type="InterPro" id="IPR000210">
    <property type="entry name" value="BTB/POZ_dom"/>
</dbReference>
<sequence>MTAHLLQNAGINDIVFKRGYYYVSDVKEDLRALANFMIFEEDVAEVESAFGTLLFPRKPIGAAVSADGKIYNCSVLFTLKVGDDGELGKMLNISVRGSVIDYLLANVINKSSLKLKYVATLISKDDNDDIMNEIKVDINSKELEATLSGPPYEQKYAYDYQVPLNDHDLRFWKCRRFYLKVTMEFVACEADLLGIERPSLMQVEKRMLEEQLHADFTLVADDGTGIRCHKAILASRSPVFQRMLATDMTETKNDSCQMRMSKNGVNALLKYIYYLDVEDPLKDSIVALELLEAGHQYDIPSLEKAMKQLFTKKKSTGWLEIDVAMLLFLRALKMGAEYDDIKIAAAQALKGMWDDLIDTWMFKDFFMKDPKPFAELVSLFLKK</sequence>
<dbReference type="Proteomes" id="UP001642540">
    <property type="component" value="Unassembled WGS sequence"/>
</dbReference>
<protein>
    <recommendedName>
        <fullName evidence="1">BTB domain-containing protein</fullName>
    </recommendedName>
</protein>
<evidence type="ECO:0000313" key="3">
    <source>
        <dbReference type="Proteomes" id="UP001642540"/>
    </source>
</evidence>
<organism evidence="2 3">
    <name type="scientific">Orchesella dallaii</name>
    <dbReference type="NCBI Taxonomy" id="48710"/>
    <lineage>
        <taxon>Eukaryota</taxon>
        <taxon>Metazoa</taxon>
        <taxon>Ecdysozoa</taxon>
        <taxon>Arthropoda</taxon>
        <taxon>Hexapoda</taxon>
        <taxon>Collembola</taxon>
        <taxon>Entomobryomorpha</taxon>
        <taxon>Entomobryoidea</taxon>
        <taxon>Orchesellidae</taxon>
        <taxon>Orchesellinae</taxon>
        <taxon>Orchesella</taxon>
    </lineage>
</organism>
<dbReference type="Pfam" id="PF00651">
    <property type="entry name" value="BTB"/>
    <property type="match status" value="1"/>
</dbReference>
<dbReference type="EMBL" id="CAXLJM020000039">
    <property type="protein sequence ID" value="CAL8108256.1"/>
    <property type="molecule type" value="Genomic_DNA"/>
</dbReference>
<accession>A0ABP1QMA5</accession>
<dbReference type="SUPFAM" id="SSF54695">
    <property type="entry name" value="POZ domain"/>
    <property type="match status" value="1"/>
</dbReference>
<dbReference type="PANTHER" id="PTHR46672">
    <property type="entry name" value="OS08G0495500 PROTEIN-RELATED"/>
    <property type="match status" value="1"/>
</dbReference>
<keyword evidence="3" id="KW-1185">Reference proteome</keyword>
<proteinExistence type="predicted"/>
<evidence type="ECO:0000259" key="1">
    <source>
        <dbReference type="PROSITE" id="PS50097"/>
    </source>
</evidence>
<dbReference type="CDD" id="cd18186">
    <property type="entry name" value="BTB_POZ_ZBTB_KLHL-like"/>
    <property type="match status" value="1"/>
</dbReference>
<dbReference type="InterPro" id="IPR044714">
    <property type="entry name" value="AtSIBP1-like"/>
</dbReference>
<comment type="caution">
    <text evidence="2">The sequence shown here is derived from an EMBL/GenBank/DDBJ whole genome shotgun (WGS) entry which is preliminary data.</text>
</comment>
<dbReference type="Gene3D" id="3.30.710.10">
    <property type="entry name" value="Potassium Channel Kv1.1, Chain A"/>
    <property type="match status" value="1"/>
</dbReference>
<name>A0ABP1QMA5_9HEXA</name>
<feature type="domain" description="BTB" evidence="1">
    <location>
        <begin position="214"/>
        <end position="281"/>
    </location>
</feature>
<reference evidence="2 3" key="1">
    <citation type="submission" date="2024-08" db="EMBL/GenBank/DDBJ databases">
        <authorList>
            <person name="Cucini C."/>
            <person name="Frati F."/>
        </authorList>
    </citation>
    <scope>NUCLEOTIDE SEQUENCE [LARGE SCALE GENOMIC DNA]</scope>
</reference>